<feature type="region of interest" description="Disordered" evidence="1">
    <location>
        <begin position="70"/>
        <end position="90"/>
    </location>
</feature>
<accession>A0A8J5SST8</accession>
<comment type="caution">
    <text evidence="2">The sequence shown here is derived from an EMBL/GenBank/DDBJ whole genome shotgun (WGS) entry which is preliminary data.</text>
</comment>
<dbReference type="EMBL" id="JAAALK010000287">
    <property type="protein sequence ID" value="KAG8060654.1"/>
    <property type="molecule type" value="Genomic_DNA"/>
</dbReference>
<gene>
    <name evidence="2" type="ORF">GUJ93_ZPchr0002g26363</name>
</gene>
<reference evidence="2" key="1">
    <citation type="journal article" date="2021" name="bioRxiv">
        <title>Whole Genome Assembly and Annotation of Northern Wild Rice, Zizania palustris L., Supports a Whole Genome Duplication in the Zizania Genus.</title>
        <authorList>
            <person name="Haas M."/>
            <person name="Kono T."/>
            <person name="Macchietto M."/>
            <person name="Millas R."/>
            <person name="McGilp L."/>
            <person name="Shao M."/>
            <person name="Duquette J."/>
            <person name="Hirsch C.N."/>
            <person name="Kimball J."/>
        </authorList>
    </citation>
    <scope>NUCLEOTIDE SEQUENCE</scope>
    <source>
        <tissue evidence="2">Fresh leaf tissue</tissue>
    </source>
</reference>
<feature type="compositionally biased region" description="Basic residues" evidence="1">
    <location>
        <begin position="77"/>
        <end position="86"/>
    </location>
</feature>
<keyword evidence="3" id="KW-1185">Reference proteome</keyword>
<reference evidence="2" key="2">
    <citation type="submission" date="2021-02" db="EMBL/GenBank/DDBJ databases">
        <authorList>
            <person name="Kimball J.A."/>
            <person name="Haas M.W."/>
            <person name="Macchietto M."/>
            <person name="Kono T."/>
            <person name="Duquette J."/>
            <person name="Shao M."/>
        </authorList>
    </citation>
    <scope>NUCLEOTIDE SEQUENCE</scope>
    <source>
        <tissue evidence="2">Fresh leaf tissue</tissue>
    </source>
</reference>
<sequence>MSSCGNFPSVELDILPEAKVLPCTEVSSEETHEALTAESGALVCLSEMEKWKEVIIPSTEVSLGEIKAPVGGSLKQGRGRPKKTTSKKVPPVALRQSSRIKRDGVPIQVKAQMRADQKDDVSGLSQFTSFQSVSNGQLIQLACDAGVTLGHSSYEIDCHIELLKAKEIANALLCQAKSTPLGPADGLGLSDDISLGAGVPEEAPQKGLIVQVGSDINILP</sequence>
<name>A0A8J5SST8_ZIZPA</name>
<evidence type="ECO:0000313" key="3">
    <source>
        <dbReference type="Proteomes" id="UP000729402"/>
    </source>
</evidence>
<dbReference type="Proteomes" id="UP000729402">
    <property type="component" value="Unassembled WGS sequence"/>
</dbReference>
<evidence type="ECO:0000313" key="2">
    <source>
        <dbReference type="EMBL" id="KAG8060654.1"/>
    </source>
</evidence>
<organism evidence="2 3">
    <name type="scientific">Zizania palustris</name>
    <name type="common">Northern wild rice</name>
    <dbReference type="NCBI Taxonomy" id="103762"/>
    <lineage>
        <taxon>Eukaryota</taxon>
        <taxon>Viridiplantae</taxon>
        <taxon>Streptophyta</taxon>
        <taxon>Embryophyta</taxon>
        <taxon>Tracheophyta</taxon>
        <taxon>Spermatophyta</taxon>
        <taxon>Magnoliopsida</taxon>
        <taxon>Liliopsida</taxon>
        <taxon>Poales</taxon>
        <taxon>Poaceae</taxon>
        <taxon>BOP clade</taxon>
        <taxon>Oryzoideae</taxon>
        <taxon>Oryzeae</taxon>
        <taxon>Zizaniinae</taxon>
        <taxon>Zizania</taxon>
    </lineage>
</organism>
<proteinExistence type="predicted"/>
<dbReference type="AlphaFoldDB" id="A0A8J5SST8"/>
<evidence type="ECO:0000256" key="1">
    <source>
        <dbReference type="SAM" id="MobiDB-lite"/>
    </source>
</evidence>
<protein>
    <submittedName>
        <fullName evidence="2">Uncharacterized protein</fullName>
    </submittedName>
</protein>